<protein>
    <recommendedName>
        <fullName evidence="1">Amine oxidase domain-containing protein</fullName>
    </recommendedName>
</protein>
<dbReference type="SUPFAM" id="SSF54373">
    <property type="entry name" value="FAD-linked reductases, C-terminal domain"/>
    <property type="match status" value="1"/>
</dbReference>
<dbReference type="Pfam" id="PF01593">
    <property type="entry name" value="Amino_oxidase"/>
    <property type="match status" value="1"/>
</dbReference>
<feature type="domain" description="Amine oxidase" evidence="1">
    <location>
        <begin position="53"/>
        <end position="483"/>
    </location>
</feature>
<dbReference type="Gene3D" id="3.50.50.60">
    <property type="entry name" value="FAD/NAD(P)-binding domain"/>
    <property type="match status" value="1"/>
</dbReference>
<name>A0ABP1CLU4_9APHY</name>
<gene>
    <name evidence="2" type="ORF">GFSPODELE1_LOCUS1297</name>
</gene>
<evidence type="ECO:0000313" key="3">
    <source>
        <dbReference type="Proteomes" id="UP001497453"/>
    </source>
</evidence>
<evidence type="ECO:0000259" key="1">
    <source>
        <dbReference type="Pfam" id="PF01593"/>
    </source>
</evidence>
<dbReference type="PANTHER" id="PTHR10742">
    <property type="entry name" value="FLAVIN MONOAMINE OXIDASE"/>
    <property type="match status" value="1"/>
</dbReference>
<accession>A0ABP1CLU4</accession>
<dbReference type="PANTHER" id="PTHR10742:SF313">
    <property type="entry name" value="AMINE OXIDASE"/>
    <property type="match status" value="1"/>
</dbReference>
<dbReference type="Gene3D" id="3.90.660.10">
    <property type="match status" value="1"/>
</dbReference>
<dbReference type="SUPFAM" id="SSF51905">
    <property type="entry name" value="FAD/NAD(P)-binding domain"/>
    <property type="match status" value="1"/>
</dbReference>
<keyword evidence="3" id="KW-1185">Reference proteome</keyword>
<proteinExistence type="predicted"/>
<dbReference type="InterPro" id="IPR050281">
    <property type="entry name" value="Flavin_monoamine_oxidase"/>
</dbReference>
<dbReference type="EMBL" id="OZ037944">
    <property type="protein sequence ID" value="CAL1696661.1"/>
    <property type="molecule type" value="Genomic_DNA"/>
</dbReference>
<reference evidence="3" key="1">
    <citation type="submission" date="2024-04" db="EMBL/GenBank/DDBJ databases">
        <authorList>
            <person name="Shaw F."/>
            <person name="Minotto A."/>
        </authorList>
    </citation>
    <scope>NUCLEOTIDE SEQUENCE [LARGE SCALE GENOMIC DNA]</scope>
</reference>
<dbReference type="InterPro" id="IPR002937">
    <property type="entry name" value="Amino_oxidase"/>
</dbReference>
<evidence type="ECO:0000313" key="2">
    <source>
        <dbReference type="EMBL" id="CAL1696661.1"/>
    </source>
</evidence>
<dbReference type="Proteomes" id="UP001497453">
    <property type="component" value="Chromosome 1"/>
</dbReference>
<dbReference type="InterPro" id="IPR036188">
    <property type="entry name" value="FAD/NAD-bd_sf"/>
</dbReference>
<sequence>MYRPTALMVYRCILITLWLQFIFFVSALPVEVQTILSDATVKDAKVLILGGGVAGIIAARTLHEQGISDFLIVEARHELGGRMMNRPFGVVDHEYSVEVGANWVQGTRTGNGPVNPIWTLAKKHNIITRRSHFFESLSTFDENGPADFSGDFSTAVRNYNRLTGSAGARIPKGLVDTTARGGYSMVGSKPLTAHEMAAEYFLFDWEFSQSPEETSWLASSWANNFTFRPDAGGFSDKNRMAVDQRGFKALIQHEAAEFSGSESSRVLLNSTVSIIEYSAKGVQVTLTDGTKLKANHAICTFSLGVLQHDDVRFIPSLPTWKREAIHSMTMGVFTKIFLQFQQKFWFDTEMGLYADRERGRYAVWQSLDHDDFFPGSRLIFVTVTGSFSKRIEALPNSAVKAEVLSVLQAMCPNITIPQPIDFYFHHWHSDPLFRGSYSNWPANFLPEHSANLRANVDERLWFAGEATSKRYFGFLHGAYYEGEAIGLAVADCIKGGGCVGLEHAEQVKNASPYDIF</sequence>
<organism evidence="2 3">
    <name type="scientific">Somion occarium</name>
    <dbReference type="NCBI Taxonomy" id="3059160"/>
    <lineage>
        <taxon>Eukaryota</taxon>
        <taxon>Fungi</taxon>
        <taxon>Dikarya</taxon>
        <taxon>Basidiomycota</taxon>
        <taxon>Agaricomycotina</taxon>
        <taxon>Agaricomycetes</taxon>
        <taxon>Polyporales</taxon>
        <taxon>Cerrenaceae</taxon>
        <taxon>Somion</taxon>
    </lineage>
</organism>